<evidence type="ECO:0000256" key="1">
    <source>
        <dbReference type="ARBA" id="ARBA00005028"/>
    </source>
</evidence>
<dbReference type="CDD" id="cd09019">
    <property type="entry name" value="galactose_mutarotase_like"/>
    <property type="match status" value="1"/>
</dbReference>
<dbReference type="PROSITE" id="PS51257">
    <property type="entry name" value="PROKAR_LIPOPROTEIN"/>
    <property type="match status" value="1"/>
</dbReference>
<keyword evidence="3 5" id="KW-0413">Isomerase</keyword>
<feature type="active site" description="Proton donor" evidence="6">
    <location>
        <position position="227"/>
    </location>
</feature>
<dbReference type="PATRIC" id="fig|762836.4.peg.4360"/>
<dbReference type="AlphaFoldDB" id="A0A1E7WCZ2"/>
<dbReference type="PIRSF" id="PIRSF005096">
    <property type="entry name" value="GALM"/>
    <property type="match status" value="1"/>
</dbReference>
<dbReference type="InterPro" id="IPR014718">
    <property type="entry name" value="GH-type_carb-bd"/>
</dbReference>
<feature type="binding site" evidence="7">
    <location>
        <position position="301"/>
    </location>
    <ligand>
        <name>beta-D-galactose</name>
        <dbReference type="ChEBI" id="CHEBI:27667"/>
    </ligand>
</feature>
<dbReference type="NCBIfam" id="NF008277">
    <property type="entry name" value="PRK11055.1"/>
    <property type="match status" value="1"/>
</dbReference>
<dbReference type="InterPro" id="IPR008183">
    <property type="entry name" value="Aldose_1/G6P_1-epimerase"/>
</dbReference>
<protein>
    <recommendedName>
        <fullName evidence="5">Aldose 1-epimerase</fullName>
        <ecNumber evidence="5">5.1.3.3</ecNumber>
    </recommendedName>
</protein>
<dbReference type="InterPro" id="IPR015443">
    <property type="entry name" value="Aldose_1-epimerase"/>
</dbReference>
<evidence type="ECO:0000256" key="3">
    <source>
        <dbReference type="ARBA" id="ARBA00023235"/>
    </source>
</evidence>
<evidence type="ECO:0000256" key="7">
    <source>
        <dbReference type="PIRSR" id="PIRSR005096-2"/>
    </source>
</evidence>
<accession>A0A1E7WCZ2</accession>
<comment type="catalytic activity">
    <reaction evidence="5">
        <text>alpha-D-glucose = beta-D-glucose</text>
        <dbReference type="Rhea" id="RHEA:10264"/>
        <dbReference type="ChEBI" id="CHEBI:15903"/>
        <dbReference type="ChEBI" id="CHEBI:17925"/>
        <dbReference type="EC" id="5.1.3.3"/>
    </reaction>
</comment>
<dbReference type="GO" id="GO:0004034">
    <property type="term" value="F:aldose 1-epimerase activity"/>
    <property type="evidence" value="ECO:0007669"/>
    <property type="project" value="UniProtKB-EC"/>
</dbReference>
<organism evidence="9 10">
    <name type="scientific">Duganella phyllosphaerae</name>
    <dbReference type="NCBI Taxonomy" id="762836"/>
    <lineage>
        <taxon>Bacteria</taxon>
        <taxon>Pseudomonadati</taxon>
        <taxon>Pseudomonadota</taxon>
        <taxon>Betaproteobacteria</taxon>
        <taxon>Burkholderiales</taxon>
        <taxon>Oxalobacteraceae</taxon>
        <taxon>Telluria group</taxon>
        <taxon>Duganella</taxon>
    </lineage>
</organism>
<dbReference type="Proteomes" id="UP000175989">
    <property type="component" value="Unassembled WGS sequence"/>
</dbReference>
<gene>
    <name evidence="9" type="primary">mro_2</name>
    <name evidence="9" type="ORF">DUPY_42330</name>
</gene>
<comment type="similarity">
    <text evidence="2 5">Belongs to the aldose epimerase family.</text>
</comment>
<evidence type="ECO:0000313" key="9">
    <source>
        <dbReference type="EMBL" id="OEZ95681.1"/>
    </source>
</evidence>
<dbReference type="SUPFAM" id="SSF74650">
    <property type="entry name" value="Galactose mutarotase-like"/>
    <property type="match status" value="1"/>
</dbReference>
<dbReference type="InterPro" id="IPR011013">
    <property type="entry name" value="Gal_mutarotase_sf_dom"/>
</dbReference>
<comment type="pathway">
    <text evidence="1 5">Carbohydrate metabolism; hexose metabolism.</text>
</comment>
<proteinExistence type="inferred from homology"/>
<comment type="caution">
    <text evidence="9">The sequence shown here is derived from an EMBL/GenBank/DDBJ whole genome shotgun (WGS) entry which is preliminary data.</text>
</comment>
<dbReference type="GO" id="GO:0030246">
    <property type="term" value="F:carbohydrate binding"/>
    <property type="evidence" value="ECO:0007669"/>
    <property type="project" value="InterPro"/>
</dbReference>
<feature type="active site" description="Proton acceptor" evidence="6">
    <location>
        <position position="367"/>
    </location>
</feature>
<dbReference type="GO" id="GO:0005737">
    <property type="term" value="C:cytoplasm"/>
    <property type="evidence" value="ECO:0007669"/>
    <property type="project" value="TreeGrafter"/>
</dbReference>
<evidence type="ECO:0000256" key="4">
    <source>
        <dbReference type="ARBA" id="ARBA00023277"/>
    </source>
</evidence>
<dbReference type="Pfam" id="PF01263">
    <property type="entry name" value="Aldose_epim"/>
    <property type="match status" value="1"/>
</dbReference>
<reference evidence="10" key="1">
    <citation type="journal article" date="2016" name="Front. Microbiol.">
        <title>Molecular Keys to the Janthinobacterium and Duganella spp. Interaction with the Plant Pathogen Fusarium graminearum.</title>
        <authorList>
            <person name="Haack F.S."/>
            <person name="Poehlein A."/>
            <person name="Kroger C."/>
            <person name="Voigt C.A."/>
            <person name="Piepenbring M."/>
            <person name="Bode H.B."/>
            <person name="Daniel R."/>
            <person name="Schafer W."/>
            <person name="Streit W.R."/>
        </authorList>
    </citation>
    <scope>NUCLEOTIDE SEQUENCE [LARGE SCALE GENOMIC DNA]</scope>
    <source>
        <strain evidence="10">T54</strain>
    </source>
</reference>
<evidence type="ECO:0000256" key="5">
    <source>
        <dbReference type="PIRNR" id="PIRNR005096"/>
    </source>
</evidence>
<feature type="binding site" evidence="8">
    <location>
        <begin position="126"/>
        <end position="127"/>
    </location>
    <ligand>
        <name>beta-D-galactose</name>
        <dbReference type="ChEBI" id="CHEBI:27667"/>
    </ligand>
</feature>
<dbReference type="EC" id="5.1.3.3" evidence="5"/>
<evidence type="ECO:0000256" key="2">
    <source>
        <dbReference type="ARBA" id="ARBA00006206"/>
    </source>
</evidence>
<evidence type="ECO:0000256" key="8">
    <source>
        <dbReference type="PIRSR" id="PIRSR005096-3"/>
    </source>
</evidence>
<dbReference type="EMBL" id="LROM01000121">
    <property type="protein sequence ID" value="OEZ95681.1"/>
    <property type="molecule type" value="Genomic_DNA"/>
</dbReference>
<dbReference type="GO" id="GO:0006006">
    <property type="term" value="P:glucose metabolic process"/>
    <property type="evidence" value="ECO:0007669"/>
    <property type="project" value="TreeGrafter"/>
</dbReference>
<sequence length="403" mass="42762">MPTARISKETANDMNISIRPATTILLSTLVGLSACSQMPAGDKAASVSASRASFGTLSNGAKVEAVTLKNAAGMSATLISYGATVQSLRFPDKQGNAADLVVGYDNLVGYETTPGFTNVTVGRYANRIAKGTFALDGKAYPLSLSEPPNTLHGGTIGWDKRNWVVKSVDQTADKASVTFTLTSPDGDQGFPGTVVADVTYELNNNNDLTIRYGATTDKPTVVNLTYHSMINLSGIPASRLATDADLTIESDAILPVDKTLIPTGTPLPVAGTPFDFRKPANVTERARAEHPQLALANGGIDHNYVLRGGKTATPKPAVTLEDRQSGRGLKIATTEPGMQVYTGNFLKGEIVGKGGQRLTKYQSISFEAQGYPDAPNQPAFPSTRLDPGQNYAQTTVFHFYLLK</sequence>
<dbReference type="Gene3D" id="2.70.98.10">
    <property type="match status" value="1"/>
</dbReference>
<evidence type="ECO:0000256" key="6">
    <source>
        <dbReference type="PIRSR" id="PIRSR005096-1"/>
    </source>
</evidence>
<dbReference type="PANTHER" id="PTHR10091">
    <property type="entry name" value="ALDOSE-1-EPIMERASE"/>
    <property type="match status" value="1"/>
</dbReference>
<name>A0A1E7WCZ2_9BURK</name>
<dbReference type="InterPro" id="IPR047215">
    <property type="entry name" value="Galactose_mutarotase-like"/>
</dbReference>
<keyword evidence="10" id="KW-1185">Reference proteome</keyword>
<keyword evidence="4 5" id="KW-0119">Carbohydrate metabolism</keyword>
<evidence type="ECO:0000313" key="10">
    <source>
        <dbReference type="Proteomes" id="UP000175989"/>
    </source>
</evidence>
<dbReference type="UniPathway" id="UPA00242"/>
<dbReference type="PANTHER" id="PTHR10091:SF0">
    <property type="entry name" value="GALACTOSE MUTAROTASE"/>
    <property type="match status" value="1"/>
</dbReference>
<dbReference type="GO" id="GO:0033499">
    <property type="term" value="P:galactose catabolic process via UDP-galactose, Leloir pathway"/>
    <property type="evidence" value="ECO:0007669"/>
    <property type="project" value="TreeGrafter"/>
</dbReference>